<evidence type="ECO:0000256" key="3">
    <source>
        <dbReference type="ARBA" id="ARBA00022691"/>
    </source>
</evidence>
<keyword evidence="8" id="KW-1185">Reference proteome</keyword>
<dbReference type="PROSITE" id="PS51679">
    <property type="entry name" value="SAM_MT_C5"/>
    <property type="match status" value="1"/>
</dbReference>
<accession>A0A813E1L7</accession>
<dbReference type="OrthoDB" id="414133at2759"/>
<name>A0A813E1L7_POLGL</name>
<organism evidence="7 8">
    <name type="scientific">Polarella glacialis</name>
    <name type="common">Dinoflagellate</name>
    <dbReference type="NCBI Taxonomy" id="89957"/>
    <lineage>
        <taxon>Eukaryota</taxon>
        <taxon>Sar</taxon>
        <taxon>Alveolata</taxon>
        <taxon>Dinophyceae</taxon>
        <taxon>Suessiales</taxon>
        <taxon>Suessiaceae</taxon>
        <taxon>Polarella</taxon>
    </lineage>
</organism>
<sequence length="349" mass="37812">MEPGQEVLPVETASPYEPIPALLLPRREVGTALKALNSMRPRWGELVLQAARGGRTISASRKGVHTPDPTDDSSLALRAIELPSPLDRQVAEAARAMDHDDVHGAEAASATAVPAELLALLAQGAAVFDPAFRPPCELDDLQPCPDLDPILAEASKQPLPAQERGKTSAAAAGEWLRIGGFRLGLEALGGQCVFASELHPTARAVYQENWPGESERGVLAGDIRLVPADEVPEHELLTAGFPCQPFSALGEQQGLAESRGLLFLHICRLLRTKRPPLALLENVPGLLETDEGRALQAVLDELRASGYRVAYRVYNSQSLLPQKRKRVYIVCIRSDLQAACDSFRFPWLP</sequence>
<evidence type="ECO:0000256" key="5">
    <source>
        <dbReference type="RuleBase" id="RU000416"/>
    </source>
</evidence>
<dbReference type="SUPFAM" id="SSF53335">
    <property type="entry name" value="S-adenosyl-L-methionine-dependent methyltransferases"/>
    <property type="match status" value="1"/>
</dbReference>
<evidence type="ECO:0000256" key="4">
    <source>
        <dbReference type="PROSITE-ProRule" id="PRU01016"/>
    </source>
</evidence>
<keyword evidence="3 4" id="KW-0949">S-adenosyl-L-methionine</keyword>
<evidence type="ECO:0000313" key="8">
    <source>
        <dbReference type="Proteomes" id="UP000654075"/>
    </source>
</evidence>
<protein>
    <recommendedName>
        <fullName evidence="6">Cytosine-specific methyltransferase</fullName>
        <ecNumber evidence="6">2.1.1.37</ecNumber>
    </recommendedName>
</protein>
<dbReference type="PANTHER" id="PTHR46098:SF1">
    <property type="entry name" value="TRNA (CYTOSINE(38)-C(5))-METHYLTRANSFERASE"/>
    <property type="match status" value="1"/>
</dbReference>
<dbReference type="EC" id="2.1.1.37" evidence="6"/>
<dbReference type="PROSITE" id="PS00094">
    <property type="entry name" value="C5_MTASE_1"/>
    <property type="match status" value="1"/>
</dbReference>
<comment type="catalytic activity">
    <reaction evidence="6">
        <text>a 2'-deoxycytidine in DNA + S-adenosyl-L-methionine = a 5-methyl-2'-deoxycytidine in DNA + S-adenosyl-L-homocysteine + H(+)</text>
        <dbReference type="Rhea" id="RHEA:13681"/>
        <dbReference type="Rhea" id="RHEA-COMP:11369"/>
        <dbReference type="Rhea" id="RHEA-COMP:11370"/>
        <dbReference type="ChEBI" id="CHEBI:15378"/>
        <dbReference type="ChEBI" id="CHEBI:57856"/>
        <dbReference type="ChEBI" id="CHEBI:59789"/>
        <dbReference type="ChEBI" id="CHEBI:85452"/>
        <dbReference type="ChEBI" id="CHEBI:85454"/>
        <dbReference type="EC" id="2.1.1.37"/>
    </reaction>
</comment>
<dbReference type="GO" id="GO:0032259">
    <property type="term" value="P:methylation"/>
    <property type="evidence" value="ECO:0007669"/>
    <property type="project" value="UniProtKB-KW"/>
</dbReference>
<dbReference type="InterPro" id="IPR050750">
    <property type="entry name" value="C5-MTase"/>
</dbReference>
<keyword evidence="1 4" id="KW-0489">Methyltransferase</keyword>
<evidence type="ECO:0000313" key="7">
    <source>
        <dbReference type="EMBL" id="CAE8593715.1"/>
    </source>
</evidence>
<dbReference type="InterPro" id="IPR018117">
    <property type="entry name" value="C5_DNA_meth_AS"/>
</dbReference>
<dbReference type="Proteomes" id="UP000654075">
    <property type="component" value="Unassembled WGS sequence"/>
</dbReference>
<evidence type="ECO:0000256" key="1">
    <source>
        <dbReference type="ARBA" id="ARBA00022603"/>
    </source>
</evidence>
<comment type="caution">
    <text evidence="7">The sequence shown here is derived from an EMBL/GenBank/DDBJ whole genome shotgun (WGS) entry which is preliminary data.</text>
</comment>
<dbReference type="GO" id="GO:0003886">
    <property type="term" value="F:DNA (cytosine-5-)-methyltransferase activity"/>
    <property type="evidence" value="ECO:0007669"/>
    <property type="project" value="UniProtKB-EC"/>
</dbReference>
<keyword evidence="2 4" id="KW-0808">Transferase</keyword>
<dbReference type="AlphaFoldDB" id="A0A813E1L7"/>
<feature type="non-terminal residue" evidence="7">
    <location>
        <position position="349"/>
    </location>
</feature>
<dbReference type="PANTHER" id="PTHR46098">
    <property type="entry name" value="TRNA (CYTOSINE(38)-C(5))-METHYLTRANSFERASE"/>
    <property type="match status" value="1"/>
</dbReference>
<evidence type="ECO:0000256" key="2">
    <source>
        <dbReference type="ARBA" id="ARBA00022679"/>
    </source>
</evidence>
<comment type="similarity">
    <text evidence="4 5">Belongs to the class I-like SAM-binding methyltransferase superfamily. C5-methyltransferase family.</text>
</comment>
<evidence type="ECO:0000256" key="6">
    <source>
        <dbReference type="RuleBase" id="RU000417"/>
    </source>
</evidence>
<gene>
    <name evidence="7" type="ORF">PGLA1383_LOCUS12305</name>
</gene>
<proteinExistence type="inferred from homology"/>
<dbReference type="InterPro" id="IPR029063">
    <property type="entry name" value="SAM-dependent_MTases_sf"/>
</dbReference>
<dbReference type="InterPro" id="IPR001525">
    <property type="entry name" value="C5_MeTfrase"/>
</dbReference>
<dbReference type="PRINTS" id="PR00105">
    <property type="entry name" value="C5METTRFRASE"/>
</dbReference>
<reference evidence="7" key="1">
    <citation type="submission" date="2021-02" db="EMBL/GenBank/DDBJ databases">
        <authorList>
            <person name="Dougan E. K."/>
            <person name="Rhodes N."/>
            <person name="Thang M."/>
            <person name="Chan C."/>
        </authorList>
    </citation>
    <scope>NUCLEOTIDE SEQUENCE</scope>
</reference>
<dbReference type="NCBIfam" id="TIGR00675">
    <property type="entry name" value="dcm"/>
    <property type="match status" value="1"/>
</dbReference>
<dbReference type="Gene3D" id="3.40.50.150">
    <property type="entry name" value="Vaccinia Virus protein VP39"/>
    <property type="match status" value="1"/>
</dbReference>
<feature type="active site" evidence="4">
    <location>
        <position position="243"/>
    </location>
</feature>
<dbReference type="EMBL" id="CAJNNV010006512">
    <property type="protein sequence ID" value="CAE8593715.1"/>
    <property type="molecule type" value="Genomic_DNA"/>
</dbReference>
<dbReference type="Pfam" id="PF00145">
    <property type="entry name" value="DNA_methylase"/>
    <property type="match status" value="1"/>
</dbReference>